<evidence type="ECO:0000313" key="6">
    <source>
        <dbReference type="EMBL" id="CAF4965366.1"/>
    </source>
</evidence>
<dbReference type="GO" id="GO:0007017">
    <property type="term" value="P:microtubule-based process"/>
    <property type="evidence" value="ECO:0007669"/>
    <property type="project" value="InterPro"/>
</dbReference>
<keyword evidence="2" id="KW-0493">Microtubule</keyword>
<protein>
    <submittedName>
        <fullName evidence="6">Uncharacterized protein</fullName>
    </submittedName>
</protein>
<dbReference type="GO" id="GO:0005874">
    <property type="term" value="C:microtubule"/>
    <property type="evidence" value="ECO:0007669"/>
    <property type="project" value="UniProtKB-KW"/>
</dbReference>
<comment type="caution">
    <text evidence="6">The sequence shown here is derived from an EMBL/GenBank/DDBJ whole genome shotgun (WGS) entry which is preliminary data.</text>
</comment>
<name>A0A821YNC8_9BILA</name>
<dbReference type="Proteomes" id="UP000663873">
    <property type="component" value="Unassembled WGS sequence"/>
</dbReference>
<evidence type="ECO:0000256" key="1">
    <source>
        <dbReference type="ARBA" id="ARBA00009636"/>
    </source>
</evidence>
<comment type="similarity">
    <text evidence="1">Belongs to the tubulin family.</text>
</comment>
<accession>A0A821YNC8</accession>
<dbReference type="GO" id="GO:0005525">
    <property type="term" value="F:GTP binding"/>
    <property type="evidence" value="ECO:0007669"/>
    <property type="project" value="UniProtKB-KW"/>
</dbReference>
<evidence type="ECO:0000313" key="5">
    <source>
        <dbReference type="EMBL" id="CAF4957972.1"/>
    </source>
</evidence>
<feature type="non-terminal residue" evidence="6">
    <location>
        <position position="1"/>
    </location>
</feature>
<dbReference type="EMBL" id="CAJOBP010097090">
    <property type="protein sequence ID" value="CAF4965366.1"/>
    <property type="molecule type" value="Genomic_DNA"/>
</dbReference>
<dbReference type="InterPro" id="IPR036525">
    <property type="entry name" value="Tubulin/FtsZ_GTPase_sf"/>
</dbReference>
<evidence type="ECO:0000256" key="3">
    <source>
        <dbReference type="ARBA" id="ARBA00022741"/>
    </source>
</evidence>
<proteinExistence type="inferred from homology"/>
<dbReference type="InterPro" id="IPR000217">
    <property type="entry name" value="Tubulin"/>
</dbReference>
<sequence>MERLSLDYGKKSKLEFAIYPAPQVSTAVVEPYNSILTTH</sequence>
<dbReference type="AlphaFoldDB" id="A0A821YNC8"/>
<dbReference type="SUPFAM" id="SSF52490">
    <property type="entry name" value="Tubulin nucleotide-binding domain-like"/>
    <property type="match status" value="1"/>
</dbReference>
<keyword evidence="3" id="KW-0547">Nucleotide-binding</keyword>
<gene>
    <name evidence="5" type="ORF">UJA718_LOCUS48087</name>
    <name evidence="6" type="ORF">UJA718_LOCUS48461</name>
</gene>
<organism evidence="6 7">
    <name type="scientific">Rotaria socialis</name>
    <dbReference type="NCBI Taxonomy" id="392032"/>
    <lineage>
        <taxon>Eukaryota</taxon>
        <taxon>Metazoa</taxon>
        <taxon>Spiralia</taxon>
        <taxon>Gnathifera</taxon>
        <taxon>Rotifera</taxon>
        <taxon>Eurotatoria</taxon>
        <taxon>Bdelloidea</taxon>
        <taxon>Philodinida</taxon>
        <taxon>Philodinidae</taxon>
        <taxon>Rotaria</taxon>
    </lineage>
</organism>
<dbReference type="PANTHER" id="PTHR11588">
    <property type="entry name" value="TUBULIN"/>
    <property type="match status" value="1"/>
</dbReference>
<dbReference type="EMBL" id="CAJOBP010094473">
    <property type="protein sequence ID" value="CAF4957972.1"/>
    <property type="molecule type" value="Genomic_DNA"/>
</dbReference>
<evidence type="ECO:0000313" key="7">
    <source>
        <dbReference type="Proteomes" id="UP000663873"/>
    </source>
</evidence>
<evidence type="ECO:0000256" key="4">
    <source>
        <dbReference type="ARBA" id="ARBA00023134"/>
    </source>
</evidence>
<keyword evidence="7" id="KW-1185">Reference proteome</keyword>
<keyword evidence="4" id="KW-0342">GTP-binding</keyword>
<reference evidence="6" key="1">
    <citation type="submission" date="2021-02" db="EMBL/GenBank/DDBJ databases">
        <authorList>
            <person name="Nowell W R."/>
        </authorList>
    </citation>
    <scope>NUCLEOTIDE SEQUENCE</scope>
</reference>
<evidence type="ECO:0000256" key="2">
    <source>
        <dbReference type="ARBA" id="ARBA00022701"/>
    </source>
</evidence>
<dbReference type="Gene3D" id="3.40.50.1440">
    <property type="entry name" value="Tubulin/FtsZ, GTPase domain"/>
    <property type="match status" value="1"/>
</dbReference>